<evidence type="ECO:0000259" key="10">
    <source>
        <dbReference type="PROSITE" id="PS50110"/>
    </source>
</evidence>
<dbReference type="InterPro" id="IPR004358">
    <property type="entry name" value="Sig_transdc_His_kin-like_C"/>
</dbReference>
<dbReference type="InterPro" id="IPR035965">
    <property type="entry name" value="PAS-like_dom_sf"/>
</dbReference>
<evidence type="ECO:0000313" key="13">
    <source>
        <dbReference type="EMBL" id="MBD3326944.1"/>
    </source>
</evidence>
<feature type="coiled-coil region" evidence="7">
    <location>
        <begin position="284"/>
        <end position="311"/>
    </location>
</feature>
<dbReference type="SMART" id="SM00091">
    <property type="entry name" value="PAS"/>
    <property type="match status" value="1"/>
</dbReference>
<dbReference type="InterPro" id="IPR013656">
    <property type="entry name" value="PAS_4"/>
</dbReference>
<sequence>MRDTPMSENGLYSILIVDDNHNNLFTLRTLLESALDADVIEADSGVKALEQVSTQKIDLILLDIQMPELNGFQVAELIRKRKKFQHIPIIFLTAVYKSEEFKQQGLRGGAIDYLTKPIDDAILLNRVKAYLRLIEGERALNRQLQQINVQLQQEIEERKRTEQALQAQSAFLQTLIDTIPSPIFYKDTDLRYRGCNQAFEDYLGTTKEAIIGKSVYDLSPEDLAEKYEAMDADLLRNPGVQHYEASVKHSDGSRRDVLFNKATFNNVDGTLGGLVGVLVDITHRKQAEQELERLNQQLREASRQKSDFLAKMSHELRTPLNAVIGYTSLSLSALKEQVAAEDLTNLVKAERSARALLQLINNVLDFSKIEAGQMETFLEEIDLEDILEEIVITAEGLILDKPLELKYELAPDLPLVETDYTKVKQVLSNLVGNAIKFTTEGYVAVRAAVVDQSKGKVVRIEVEDTGEGIPQDKLANVFQSFKQADKSTAKKFGGSGLGLAISKSFCDMLGIELGVESEPGRGTTFWLHIPIHPAHDAHQPAASPASLPDAQAADAAGQLGDQPTDDNSILVIDDDENNLMLMDAIFRRAGYRVYKAQDGQEGIEIANTMLPDVVLVDLDMPILDGFQVTQHLKQEPATTQIPIIACTALAIQEAEEKAFEVGCTDFIRKPVEPDHLLRYVSKAVVASKKASLV</sequence>
<dbReference type="NCBIfam" id="TIGR00229">
    <property type="entry name" value="sensory_box"/>
    <property type="match status" value="1"/>
</dbReference>
<dbReference type="InterPro" id="IPR001789">
    <property type="entry name" value="Sig_transdc_resp-reg_receiver"/>
</dbReference>
<dbReference type="Pfam" id="PF00072">
    <property type="entry name" value="Response_reg"/>
    <property type="match status" value="2"/>
</dbReference>
<evidence type="ECO:0000259" key="9">
    <source>
        <dbReference type="PROSITE" id="PS50109"/>
    </source>
</evidence>
<dbReference type="Pfam" id="PF00512">
    <property type="entry name" value="HisKA"/>
    <property type="match status" value="1"/>
</dbReference>
<feature type="region of interest" description="Disordered" evidence="8">
    <location>
        <begin position="536"/>
        <end position="565"/>
    </location>
</feature>
<evidence type="ECO:0000256" key="6">
    <source>
        <dbReference type="PROSITE-ProRule" id="PRU00169"/>
    </source>
</evidence>
<dbReference type="GO" id="GO:0000155">
    <property type="term" value="F:phosphorelay sensor kinase activity"/>
    <property type="evidence" value="ECO:0007669"/>
    <property type="project" value="InterPro"/>
</dbReference>
<dbReference type="SUPFAM" id="SSF47384">
    <property type="entry name" value="Homodimeric domain of signal transducing histidine kinase"/>
    <property type="match status" value="1"/>
</dbReference>
<comment type="caution">
    <text evidence="13">The sequence shown here is derived from an EMBL/GenBank/DDBJ whole genome shotgun (WGS) entry which is preliminary data.</text>
</comment>
<dbReference type="GO" id="GO:0009927">
    <property type="term" value="F:histidine phosphotransfer kinase activity"/>
    <property type="evidence" value="ECO:0007669"/>
    <property type="project" value="TreeGrafter"/>
</dbReference>
<dbReference type="PROSITE" id="PS50110">
    <property type="entry name" value="RESPONSE_REGULATORY"/>
    <property type="match status" value="2"/>
</dbReference>
<evidence type="ECO:0000259" key="11">
    <source>
        <dbReference type="PROSITE" id="PS50112"/>
    </source>
</evidence>
<dbReference type="CDD" id="cd16922">
    <property type="entry name" value="HATPase_EvgS-ArcB-TorS-like"/>
    <property type="match status" value="1"/>
</dbReference>
<keyword evidence="3 6" id="KW-0597">Phosphoprotein</keyword>
<dbReference type="Pfam" id="PF08448">
    <property type="entry name" value="PAS_4"/>
    <property type="match status" value="1"/>
</dbReference>
<dbReference type="SUPFAM" id="SSF55874">
    <property type="entry name" value="ATPase domain of HSP90 chaperone/DNA topoisomerase II/histidine kinase"/>
    <property type="match status" value="1"/>
</dbReference>
<dbReference type="InterPro" id="IPR011006">
    <property type="entry name" value="CheY-like_superfamily"/>
</dbReference>
<dbReference type="CDD" id="cd00082">
    <property type="entry name" value="HisKA"/>
    <property type="match status" value="1"/>
</dbReference>
<reference evidence="13" key="1">
    <citation type="submission" date="2019-11" db="EMBL/GenBank/DDBJ databases">
        <title>Microbial mats filling the niche in hypersaline microbial mats.</title>
        <authorList>
            <person name="Wong H.L."/>
            <person name="Macleod F.I."/>
            <person name="White R.A. III"/>
            <person name="Burns B.P."/>
        </authorList>
    </citation>
    <scope>NUCLEOTIDE SEQUENCE</scope>
    <source>
        <strain evidence="13">Rbin_158</strain>
    </source>
</reference>
<feature type="compositionally biased region" description="Low complexity" evidence="8">
    <location>
        <begin position="539"/>
        <end position="562"/>
    </location>
</feature>
<dbReference type="Gene3D" id="1.10.287.130">
    <property type="match status" value="1"/>
</dbReference>
<dbReference type="InterPro" id="IPR000700">
    <property type="entry name" value="PAS-assoc_C"/>
</dbReference>
<dbReference type="PANTHER" id="PTHR43047:SF72">
    <property type="entry name" value="OSMOSENSING HISTIDINE PROTEIN KINASE SLN1"/>
    <property type="match status" value="1"/>
</dbReference>
<gene>
    <name evidence="13" type="ORF">GF339_20330</name>
</gene>
<feature type="domain" description="Histidine kinase" evidence="9">
    <location>
        <begin position="311"/>
        <end position="533"/>
    </location>
</feature>
<dbReference type="Gene3D" id="3.30.565.10">
    <property type="entry name" value="Histidine kinase-like ATPase, C-terminal domain"/>
    <property type="match status" value="1"/>
</dbReference>
<dbReference type="PROSITE" id="PS50113">
    <property type="entry name" value="PAC"/>
    <property type="match status" value="1"/>
</dbReference>
<keyword evidence="5" id="KW-0418">Kinase</keyword>
<feature type="domain" description="PAC" evidence="12">
    <location>
        <begin position="241"/>
        <end position="293"/>
    </location>
</feature>
<protein>
    <recommendedName>
        <fullName evidence="2">histidine kinase</fullName>
        <ecNumber evidence="2">2.7.13.3</ecNumber>
    </recommendedName>
</protein>
<dbReference type="InterPro" id="IPR003594">
    <property type="entry name" value="HATPase_dom"/>
</dbReference>
<feature type="domain" description="PAS" evidence="11">
    <location>
        <begin position="168"/>
        <end position="237"/>
    </location>
</feature>
<dbReference type="InterPro" id="IPR000014">
    <property type="entry name" value="PAS"/>
</dbReference>
<dbReference type="Gene3D" id="3.30.450.20">
    <property type="entry name" value="PAS domain"/>
    <property type="match status" value="1"/>
</dbReference>
<keyword evidence="4" id="KW-0808">Transferase</keyword>
<feature type="coiled-coil region" evidence="7">
    <location>
        <begin position="134"/>
        <end position="168"/>
    </location>
</feature>
<evidence type="ECO:0000256" key="7">
    <source>
        <dbReference type="SAM" id="Coils"/>
    </source>
</evidence>
<dbReference type="InterPro" id="IPR036890">
    <property type="entry name" value="HATPase_C_sf"/>
</dbReference>
<evidence type="ECO:0000256" key="4">
    <source>
        <dbReference type="ARBA" id="ARBA00022679"/>
    </source>
</evidence>
<dbReference type="SMART" id="SM00388">
    <property type="entry name" value="HisKA"/>
    <property type="match status" value="1"/>
</dbReference>
<dbReference type="PRINTS" id="PR00344">
    <property type="entry name" value="BCTRLSENSOR"/>
</dbReference>
<feature type="modified residue" description="4-aspartylphosphate" evidence="6">
    <location>
        <position position="617"/>
    </location>
</feature>
<dbReference type="Pfam" id="PF02518">
    <property type="entry name" value="HATPase_c"/>
    <property type="match status" value="1"/>
</dbReference>
<dbReference type="AlphaFoldDB" id="A0A9D5JZ81"/>
<dbReference type="Gene3D" id="3.40.50.2300">
    <property type="match status" value="2"/>
</dbReference>
<dbReference type="GO" id="GO:0005886">
    <property type="term" value="C:plasma membrane"/>
    <property type="evidence" value="ECO:0007669"/>
    <property type="project" value="TreeGrafter"/>
</dbReference>
<dbReference type="PANTHER" id="PTHR43047">
    <property type="entry name" value="TWO-COMPONENT HISTIDINE PROTEIN KINASE"/>
    <property type="match status" value="1"/>
</dbReference>
<dbReference type="InterPro" id="IPR003661">
    <property type="entry name" value="HisK_dim/P_dom"/>
</dbReference>
<name>A0A9D5JZ81_9BACT</name>
<evidence type="ECO:0000256" key="5">
    <source>
        <dbReference type="ARBA" id="ARBA00022777"/>
    </source>
</evidence>
<dbReference type="CDD" id="cd00130">
    <property type="entry name" value="PAS"/>
    <property type="match status" value="1"/>
</dbReference>
<evidence type="ECO:0000313" key="14">
    <source>
        <dbReference type="Proteomes" id="UP000649604"/>
    </source>
</evidence>
<dbReference type="SMART" id="SM00448">
    <property type="entry name" value="REC"/>
    <property type="match status" value="2"/>
</dbReference>
<evidence type="ECO:0000256" key="3">
    <source>
        <dbReference type="ARBA" id="ARBA00022553"/>
    </source>
</evidence>
<evidence type="ECO:0000256" key="2">
    <source>
        <dbReference type="ARBA" id="ARBA00012438"/>
    </source>
</evidence>
<accession>A0A9D5JZ81</accession>
<keyword evidence="7" id="KW-0175">Coiled coil</keyword>
<dbReference type="SUPFAM" id="SSF52172">
    <property type="entry name" value="CheY-like"/>
    <property type="match status" value="2"/>
</dbReference>
<dbReference type="EC" id="2.7.13.3" evidence="2"/>
<evidence type="ECO:0000256" key="8">
    <source>
        <dbReference type="SAM" id="MobiDB-lite"/>
    </source>
</evidence>
<dbReference type="InterPro" id="IPR005467">
    <property type="entry name" value="His_kinase_dom"/>
</dbReference>
<dbReference type="SUPFAM" id="SSF55785">
    <property type="entry name" value="PYP-like sensor domain (PAS domain)"/>
    <property type="match status" value="1"/>
</dbReference>
<dbReference type="InterPro" id="IPR036097">
    <property type="entry name" value="HisK_dim/P_sf"/>
</dbReference>
<feature type="domain" description="Response regulatory" evidence="10">
    <location>
        <begin position="568"/>
        <end position="684"/>
    </location>
</feature>
<dbReference type="PROSITE" id="PS50112">
    <property type="entry name" value="PAS"/>
    <property type="match status" value="1"/>
</dbReference>
<comment type="catalytic activity">
    <reaction evidence="1">
        <text>ATP + protein L-histidine = ADP + protein N-phospho-L-histidine.</text>
        <dbReference type="EC" id="2.7.13.3"/>
    </reaction>
</comment>
<dbReference type="SMART" id="SM00387">
    <property type="entry name" value="HATPase_c"/>
    <property type="match status" value="1"/>
</dbReference>
<dbReference type="PROSITE" id="PS50109">
    <property type="entry name" value="HIS_KIN"/>
    <property type="match status" value="1"/>
</dbReference>
<evidence type="ECO:0000256" key="1">
    <source>
        <dbReference type="ARBA" id="ARBA00000085"/>
    </source>
</evidence>
<dbReference type="Proteomes" id="UP000649604">
    <property type="component" value="Unassembled WGS sequence"/>
</dbReference>
<feature type="modified residue" description="4-aspartylphosphate" evidence="6">
    <location>
        <position position="63"/>
    </location>
</feature>
<dbReference type="FunFam" id="3.30.565.10:FF:000010">
    <property type="entry name" value="Sensor histidine kinase RcsC"/>
    <property type="match status" value="1"/>
</dbReference>
<organism evidence="13 14">
    <name type="scientific">candidate division KSB3 bacterium</name>
    <dbReference type="NCBI Taxonomy" id="2044937"/>
    <lineage>
        <taxon>Bacteria</taxon>
        <taxon>candidate division KSB3</taxon>
    </lineage>
</organism>
<proteinExistence type="predicted"/>
<evidence type="ECO:0000259" key="12">
    <source>
        <dbReference type="PROSITE" id="PS50113"/>
    </source>
</evidence>
<dbReference type="EMBL" id="WJJP01000664">
    <property type="protein sequence ID" value="MBD3326944.1"/>
    <property type="molecule type" value="Genomic_DNA"/>
</dbReference>
<feature type="domain" description="Response regulatory" evidence="10">
    <location>
        <begin position="13"/>
        <end position="131"/>
    </location>
</feature>